<keyword evidence="6 10" id="KW-0407">Ion channel</keyword>
<keyword evidence="12" id="KW-1185">Reference proteome</keyword>
<feature type="transmembrane region" description="Helical" evidence="10">
    <location>
        <begin position="32"/>
        <end position="56"/>
    </location>
</feature>
<comment type="subcellular location">
    <subcellularLocation>
        <location evidence="1 10">Cell membrane</location>
        <topology evidence="1 10">Multi-pass membrane protein</topology>
    </subcellularLocation>
</comment>
<dbReference type="PANTHER" id="PTHR28259:SF1">
    <property type="entry name" value="FLUORIDE EXPORT PROTEIN 1-RELATED"/>
    <property type="match status" value="1"/>
</dbReference>
<evidence type="ECO:0000256" key="5">
    <source>
        <dbReference type="ARBA" id="ARBA00023136"/>
    </source>
</evidence>
<evidence type="ECO:0000313" key="11">
    <source>
        <dbReference type="EMBL" id="GAB16843.1"/>
    </source>
</evidence>
<dbReference type="Proteomes" id="UP000035034">
    <property type="component" value="Unassembled WGS sequence"/>
</dbReference>
<name>H0QVG6_9ACTN</name>
<reference evidence="11 12" key="1">
    <citation type="submission" date="2011-12" db="EMBL/GenBank/DDBJ databases">
        <title>Whole genome shotgun sequence of Gordonia effusa NBRC 100432.</title>
        <authorList>
            <person name="Yoshida I."/>
            <person name="Takarada H."/>
            <person name="Hosoyama A."/>
            <person name="Tsuchikane K."/>
            <person name="Katsumata H."/>
            <person name="Yamazaki S."/>
            <person name="Fujita N."/>
        </authorList>
    </citation>
    <scope>NUCLEOTIDE SEQUENCE [LARGE SCALE GENOMIC DNA]</scope>
    <source>
        <strain evidence="11 12">NBRC 100432</strain>
    </source>
</reference>
<evidence type="ECO:0000256" key="2">
    <source>
        <dbReference type="ARBA" id="ARBA00022475"/>
    </source>
</evidence>
<evidence type="ECO:0000256" key="8">
    <source>
        <dbReference type="ARBA" id="ARBA00035585"/>
    </source>
</evidence>
<evidence type="ECO:0000256" key="9">
    <source>
        <dbReference type="ARBA" id="ARBA00049940"/>
    </source>
</evidence>
<comment type="function">
    <text evidence="9 10">Fluoride-specific ion channel. Important for reducing fluoride concentration in the cell, thus reducing its toxicity.</text>
</comment>
<dbReference type="OrthoDB" id="5148600at2"/>
<dbReference type="GO" id="GO:0062054">
    <property type="term" value="F:fluoride channel activity"/>
    <property type="evidence" value="ECO:0007669"/>
    <property type="project" value="UniProtKB-UniRule"/>
</dbReference>
<evidence type="ECO:0000256" key="4">
    <source>
        <dbReference type="ARBA" id="ARBA00022989"/>
    </source>
</evidence>
<keyword evidence="10" id="KW-0479">Metal-binding</keyword>
<keyword evidence="3 10" id="KW-0812">Transmembrane</keyword>
<comment type="catalytic activity">
    <reaction evidence="8">
        <text>fluoride(in) = fluoride(out)</text>
        <dbReference type="Rhea" id="RHEA:76159"/>
        <dbReference type="ChEBI" id="CHEBI:17051"/>
    </reaction>
    <physiologicalReaction direction="left-to-right" evidence="8">
        <dbReference type="Rhea" id="RHEA:76160"/>
    </physiologicalReaction>
</comment>
<protein>
    <recommendedName>
        <fullName evidence="10">Fluoride-specific ion channel FluC</fullName>
    </recommendedName>
</protein>
<feature type="transmembrane region" description="Helical" evidence="10">
    <location>
        <begin position="98"/>
        <end position="119"/>
    </location>
</feature>
<dbReference type="HAMAP" id="MF_00454">
    <property type="entry name" value="FluC"/>
    <property type="match status" value="1"/>
</dbReference>
<gene>
    <name evidence="10 11" type="primary">crcB</name>
    <name evidence="10" type="synonym">fluC</name>
    <name evidence="11" type="ORF">GOEFS_015_00400</name>
</gene>
<keyword evidence="10" id="KW-0915">Sodium</keyword>
<organism evidence="11 12">
    <name type="scientific">Gordonia effusa NBRC 100432</name>
    <dbReference type="NCBI Taxonomy" id="1077974"/>
    <lineage>
        <taxon>Bacteria</taxon>
        <taxon>Bacillati</taxon>
        <taxon>Actinomycetota</taxon>
        <taxon>Actinomycetes</taxon>
        <taxon>Mycobacteriales</taxon>
        <taxon>Gordoniaceae</taxon>
        <taxon>Gordonia</taxon>
    </lineage>
</organism>
<comment type="caution">
    <text evidence="11">The sequence shown here is derived from an EMBL/GenBank/DDBJ whole genome shotgun (WGS) entry which is preliminary data.</text>
</comment>
<keyword evidence="5 10" id="KW-0472">Membrane</keyword>
<dbReference type="AlphaFoldDB" id="H0QVG6"/>
<dbReference type="GO" id="GO:0005886">
    <property type="term" value="C:plasma membrane"/>
    <property type="evidence" value="ECO:0007669"/>
    <property type="project" value="UniProtKB-SubCell"/>
</dbReference>
<evidence type="ECO:0000256" key="7">
    <source>
        <dbReference type="ARBA" id="ARBA00035120"/>
    </source>
</evidence>
<evidence type="ECO:0000313" key="12">
    <source>
        <dbReference type="Proteomes" id="UP000035034"/>
    </source>
</evidence>
<accession>H0QVG6</accession>
<dbReference type="Pfam" id="PF02537">
    <property type="entry name" value="CRCB"/>
    <property type="match status" value="1"/>
</dbReference>
<feature type="binding site" evidence="10">
    <location>
        <position position="73"/>
    </location>
    <ligand>
        <name>Na(+)</name>
        <dbReference type="ChEBI" id="CHEBI:29101"/>
        <note>structural</note>
    </ligand>
</feature>
<proteinExistence type="inferred from homology"/>
<comment type="activity regulation">
    <text evidence="10">Na(+) is not transported, but it plays an essential structural role and its presence is essential for fluoride channel function.</text>
</comment>
<dbReference type="eggNOG" id="COG0239">
    <property type="taxonomic scope" value="Bacteria"/>
</dbReference>
<keyword evidence="2 10" id="KW-1003">Cell membrane</keyword>
<evidence type="ECO:0000256" key="10">
    <source>
        <dbReference type="HAMAP-Rule" id="MF_00454"/>
    </source>
</evidence>
<dbReference type="RefSeq" id="WP_007316181.1">
    <property type="nucleotide sequence ID" value="NZ_BAEH01000015.1"/>
</dbReference>
<comment type="caution">
    <text evidence="10">Lacks conserved residue(s) required for the propagation of feature annotation.</text>
</comment>
<evidence type="ECO:0000256" key="1">
    <source>
        <dbReference type="ARBA" id="ARBA00004651"/>
    </source>
</evidence>
<feature type="binding site" evidence="10">
    <location>
        <position position="76"/>
    </location>
    <ligand>
        <name>Na(+)</name>
        <dbReference type="ChEBI" id="CHEBI:29101"/>
        <note>structural</note>
    </ligand>
</feature>
<evidence type="ECO:0000256" key="3">
    <source>
        <dbReference type="ARBA" id="ARBA00022692"/>
    </source>
</evidence>
<dbReference type="NCBIfam" id="TIGR00494">
    <property type="entry name" value="crcB"/>
    <property type="match status" value="1"/>
</dbReference>
<keyword evidence="10" id="KW-0406">Ion transport</keyword>
<dbReference type="STRING" id="1077974.GOEFS_015_00400"/>
<evidence type="ECO:0000256" key="6">
    <source>
        <dbReference type="ARBA" id="ARBA00023303"/>
    </source>
</evidence>
<sequence length="121" mass="12565">MIALTAILCGALGAVARFVVDGIVRARVTVTFPVATLLINVTGSALLGVVAGLVMFHAAPSAVMTIVGTGFCGGYTTFSTASLEAMVLMRERRRWRSLAYAAVSVMASVVACALGMYFASR</sequence>
<comment type="similarity">
    <text evidence="7 10">Belongs to the fluoride channel Fluc/FEX (TC 1.A.43) family.</text>
</comment>
<keyword evidence="4 10" id="KW-1133">Transmembrane helix</keyword>
<dbReference type="PANTHER" id="PTHR28259">
    <property type="entry name" value="FLUORIDE EXPORT PROTEIN 1-RELATED"/>
    <property type="match status" value="1"/>
</dbReference>
<dbReference type="GO" id="GO:0046872">
    <property type="term" value="F:metal ion binding"/>
    <property type="evidence" value="ECO:0007669"/>
    <property type="project" value="UniProtKB-KW"/>
</dbReference>
<dbReference type="InterPro" id="IPR003691">
    <property type="entry name" value="FluC"/>
</dbReference>
<dbReference type="GO" id="GO:0140114">
    <property type="term" value="P:cellular detoxification of fluoride"/>
    <property type="evidence" value="ECO:0007669"/>
    <property type="project" value="UniProtKB-UniRule"/>
</dbReference>
<dbReference type="EMBL" id="BAEH01000015">
    <property type="protein sequence ID" value="GAB16843.1"/>
    <property type="molecule type" value="Genomic_DNA"/>
</dbReference>
<keyword evidence="10" id="KW-0813">Transport</keyword>